<keyword evidence="3" id="KW-1185">Reference proteome</keyword>
<dbReference type="EMBL" id="KZ819341">
    <property type="protein sequence ID" value="PWN17741.1"/>
    <property type="molecule type" value="Genomic_DNA"/>
</dbReference>
<dbReference type="GeneID" id="37010938"/>
<dbReference type="RefSeq" id="XP_025344901.1">
    <property type="nucleotide sequence ID" value="XM_025489204.1"/>
</dbReference>
<organism evidence="2 3">
    <name type="scientific">Pseudomicrostroma glucosiphilum</name>
    <dbReference type="NCBI Taxonomy" id="1684307"/>
    <lineage>
        <taxon>Eukaryota</taxon>
        <taxon>Fungi</taxon>
        <taxon>Dikarya</taxon>
        <taxon>Basidiomycota</taxon>
        <taxon>Ustilaginomycotina</taxon>
        <taxon>Exobasidiomycetes</taxon>
        <taxon>Microstromatales</taxon>
        <taxon>Microstromatales incertae sedis</taxon>
        <taxon>Pseudomicrostroma</taxon>
    </lineage>
</organism>
<feature type="compositionally biased region" description="Low complexity" evidence="1">
    <location>
        <begin position="97"/>
        <end position="111"/>
    </location>
</feature>
<proteinExistence type="predicted"/>
<evidence type="ECO:0000256" key="1">
    <source>
        <dbReference type="SAM" id="MobiDB-lite"/>
    </source>
</evidence>
<feature type="region of interest" description="Disordered" evidence="1">
    <location>
        <begin position="83"/>
        <end position="165"/>
    </location>
</feature>
<gene>
    <name evidence="2" type="ORF">BCV69DRAFT_128562</name>
</gene>
<sequence length="188" mass="21194">MLVTVNPKEATEPPGLLALSRWPTELVSKVYGTQESLSKAGRMHVFPYQMDPQEWALSSEKNLGPTVARLAYNSGLKPCGSGDALSGPYHQSGHAARPSMPKRLSSSSSSRRPSDRYRVSRPSYSWRPSLQSRPSYHSRPSYSPRPSYKSRPSYQSRPSSRNCPSLTRYEEYFEPQYVPELYEARGCV</sequence>
<reference evidence="2 3" key="1">
    <citation type="journal article" date="2018" name="Mol. Biol. Evol.">
        <title>Broad Genomic Sampling Reveals a Smut Pathogenic Ancestry of the Fungal Clade Ustilaginomycotina.</title>
        <authorList>
            <person name="Kijpornyongpan T."/>
            <person name="Mondo S.J."/>
            <person name="Barry K."/>
            <person name="Sandor L."/>
            <person name="Lee J."/>
            <person name="Lipzen A."/>
            <person name="Pangilinan J."/>
            <person name="LaButti K."/>
            <person name="Hainaut M."/>
            <person name="Henrissat B."/>
            <person name="Grigoriev I.V."/>
            <person name="Spatafora J.W."/>
            <person name="Aime M.C."/>
        </authorList>
    </citation>
    <scope>NUCLEOTIDE SEQUENCE [LARGE SCALE GENOMIC DNA]</scope>
    <source>
        <strain evidence="2 3">MCA 4718</strain>
    </source>
</reference>
<evidence type="ECO:0000313" key="2">
    <source>
        <dbReference type="EMBL" id="PWN17741.1"/>
    </source>
</evidence>
<evidence type="ECO:0000313" key="3">
    <source>
        <dbReference type="Proteomes" id="UP000245942"/>
    </source>
</evidence>
<feature type="compositionally biased region" description="Low complexity" evidence="1">
    <location>
        <begin position="132"/>
        <end position="161"/>
    </location>
</feature>
<name>A0A316TZI9_9BASI</name>
<accession>A0A316TZI9</accession>
<protein>
    <submittedName>
        <fullName evidence="2">Uncharacterized protein</fullName>
    </submittedName>
</protein>
<dbReference type="Proteomes" id="UP000245942">
    <property type="component" value="Unassembled WGS sequence"/>
</dbReference>
<dbReference type="AlphaFoldDB" id="A0A316TZI9"/>